<evidence type="ECO:0000256" key="1">
    <source>
        <dbReference type="SAM" id="MobiDB-lite"/>
    </source>
</evidence>
<reference evidence="3 4" key="1">
    <citation type="submission" date="2019-08" db="EMBL/GenBank/DDBJ databases">
        <title>Draft genome sequences of two oriental melons (Cucumis melo L. var makuwa).</title>
        <authorList>
            <person name="Kwon S.-Y."/>
        </authorList>
    </citation>
    <scope>NUCLEOTIDE SEQUENCE [LARGE SCALE GENOMIC DNA]</scope>
    <source>
        <strain evidence="4">cv. Chang Bougi</strain>
        <tissue evidence="3">Leaf</tissue>
    </source>
</reference>
<evidence type="ECO:0000259" key="2">
    <source>
        <dbReference type="Pfam" id="PF25968"/>
    </source>
</evidence>
<dbReference type="Pfam" id="PF25968">
    <property type="entry name" value="CALS1"/>
    <property type="match status" value="1"/>
</dbReference>
<dbReference type="Proteomes" id="UP000321947">
    <property type="component" value="Unassembled WGS sequence"/>
</dbReference>
<protein>
    <submittedName>
        <fullName evidence="3">Callose synthase 7</fullName>
    </submittedName>
</protein>
<sequence>MTGHLGMSKSSDSDNMSQCSSNYHHEWVFSSHSGEEGSSGTVRKQSSMSYGGNRGLVTTTPLVGLPEISHLGDKQREFKVEVEAIEKKDGAFELVNYPIAYVVGLGLREVPLKCCYSCSIANCDYDFRYSLFWILLLINKLAFNYYVKDESLVRKNVTNSFHVWNEFILTMRQEDLISNRDRDLLLDPYSSNDVSVVQWPPFLLASKHWIWQKSLKGKEDADHLFRKIKSNDCMYSAVIECYETLRDIVAALLKDEEDKRIVWDICHEVELSIHQQKFLSNFRMSGLPSLSEKLEKFLKLLVRDGENEVGGSQIINVLQDIFEIIMQDVMANGSQILGADEDPNDNSDGEGVEV</sequence>
<dbReference type="GO" id="GO:0005886">
    <property type="term" value="C:plasma membrane"/>
    <property type="evidence" value="ECO:0007669"/>
    <property type="project" value="TreeGrafter"/>
</dbReference>
<accession>A0A5D3C2P2</accession>
<dbReference type="AlphaFoldDB" id="A0A5D3C2P2"/>
<gene>
    <name evidence="3" type="ORF">E5676_scaffold83G001740</name>
</gene>
<feature type="domain" description="Callose synthase helical" evidence="2">
    <location>
        <begin position="200"/>
        <end position="339"/>
    </location>
</feature>
<evidence type="ECO:0000313" key="4">
    <source>
        <dbReference type="Proteomes" id="UP000321947"/>
    </source>
</evidence>
<organism evidence="3 4">
    <name type="scientific">Cucumis melo var. makuwa</name>
    <name type="common">Oriental melon</name>
    <dbReference type="NCBI Taxonomy" id="1194695"/>
    <lineage>
        <taxon>Eukaryota</taxon>
        <taxon>Viridiplantae</taxon>
        <taxon>Streptophyta</taxon>
        <taxon>Embryophyta</taxon>
        <taxon>Tracheophyta</taxon>
        <taxon>Spermatophyta</taxon>
        <taxon>Magnoliopsida</taxon>
        <taxon>eudicotyledons</taxon>
        <taxon>Gunneridae</taxon>
        <taxon>Pentapetalae</taxon>
        <taxon>rosids</taxon>
        <taxon>fabids</taxon>
        <taxon>Cucurbitales</taxon>
        <taxon>Cucurbitaceae</taxon>
        <taxon>Benincaseae</taxon>
        <taxon>Cucumis</taxon>
    </lineage>
</organism>
<feature type="compositionally biased region" description="Polar residues" evidence="1">
    <location>
        <begin position="41"/>
        <end position="51"/>
    </location>
</feature>
<dbReference type="PANTHER" id="PTHR12741:SF16">
    <property type="entry name" value="CALLOSE SYNTHASE 7"/>
    <property type="match status" value="1"/>
</dbReference>
<name>A0A5D3C2P2_CUCMM</name>
<dbReference type="InterPro" id="IPR058851">
    <property type="entry name" value="CALS1_helical"/>
</dbReference>
<comment type="caution">
    <text evidence="3">The sequence shown here is derived from an EMBL/GenBank/DDBJ whole genome shotgun (WGS) entry which is preliminary data.</text>
</comment>
<dbReference type="EMBL" id="SSTD01013865">
    <property type="protein sequence ID" value="TYK05468.1"/>
    <property type="molecule type" value="Genomic_DNA"/>
</dbReference>
<feature type="region of interest" description="Disordered" evidence="1">
    <location>
        <begin position="32"/>
        <end position="51"/>
    </location>
</feature>
<proteinExistence type="predicted"/>
<evidence type="ECO:0000313" key="3">
    <source>
        <dbReference type="EMBL" id="TYK05468.1"/>
    </source>
</evidence>
<dbReference type="GO" id="GO:0003843">
    <property type="term" value="F:1,3-beta-D-glucan synthase activity"/>
    <property type="evidence" value="ECO:0007669"/>
    <property type="project" value="TreeGrafter"/>
</dbReference>
<dbReference type="PANTHER" id="PTHR12741">
    <property type="entry name" value="LYST-INTERACTING PROTEIN LIP5 DOPAMINE RESPONSIVE PROTEIN DRG-1"/>
    <property type="match status" value="1"/>
</dbReference>